<feature type="domain" description="NADP-dependent oxidoreductase" evidence="4">
    <location>
        <begin position="14"/>
        <end position="257"/>
    </location>
</feature>
<sequence>MEYASVRGEAVPAIGLGTYRLRGSECRETVQTALEIGYRHIDTAEFYENQAEIGAAIDAATVPREALFVTTKVWKTNLEAEAVHRSFTNSLEALDLEYVDLLLIHWPNENVPVEQTLEAMNHLQAEGLVRHVGVSNFSVTQLEEAIAASRTPILTNQVEYNPYVDRDALLEYCRDQDVLLTAYSPLVKGKVLEDDTLEEIGDRYGKSPAQVALRWLVQQDGVIAIPKASSREHLEANLDVFDFTVTDQEMAQIDSLRRGLVSRARDALGL</sequence>
<proteinExistence type="inferred from homology"/>
<dbReference type="Pfam" id="PF00248">
    <property type="entry name" value="Aldo_ket_red"/>
    <property type="match status" value="1"/>
</dbReference>
<evidence type="ECO:0000256" key="2">
    <source>
        <dbReference type="ARBA" id="ARBA00022857"/>
    </source>
</evidence>
<dbReference type="SUPFAM" id="SSF51430">
    <property type="entry name" value="NAD(P)-linked oxidoreductase"/>
    <property type="match status" value="1"/>
</dbReference>
<comment type="caution">
    <text evidence="5">The sequence shown here is derived from an EMBL/GenBank/DDBJ whole genome shotgun (WGS) entry which is preliminary data.</text>
</comment>
<dbReference type="Proteomes" id="UP001321047">
    <property type="component" value="Unassembled WGS sequence"/>
</dbReference>
<organism evidence="5 6">
    <name type="scientific">Natronosalvus hydrolyticus</name>
    <dbReference type="NCBI Taxonomy" id="2979988"/>
    <lineage>
        <taxon>Archaea</taxon>
        <taxon>Methanobacteriati</taxon>
        <taxon>Methanobacteriota</taxon>
        <taxon>Stenosarchaea group</taxon>
        <taxon>Halobacteria</taxon>
        <taxon>Halobacteriales</taxon>
        <taxon>Natrialbaceae</taxon>
        <taxon>Natronosalvus</taxon>
    </lineage>
</organism>
<accession>A0AAP2ZAH7</accession>
<dbReference type="PROSITE" id="PS00798">
    <property type="entry name" value="ALDOKETO_REDUCTASE_1"/>
    <property type="match status" value="1"/>
</dbReference>
<reference evidence="5 6" key="1">
    <citation type="submission" date="2022-09" db="EMBL/GenBank/DDBJ databases">
        <title>Enrichment on poylsaccharides allowed isolation of novel metabolic and taxonomic groups of Haloarchaea.</title>
        <authorList>
            <person name="Sorokin D.Y."/>
            <person name="Elcheninov A.G."/>
            <person name="Khizhniak T.V."/>
            <person name="Kolganova T.V."/>
            <person name="Kublanov I.V."/>
        </authorList>
    </citation>
    <scope>NUCLEOTIDE SEQUENCE [LARGE SCALE GENOMIC DNA]</scope>
    <source>
        <strain evidence="5 6">AArc-curdl1</strain>
    </source>
</reference>
<dbReference type="InterPro" id="IPR036812">
    <property type="entry name" value="NAD(P)_OxRdtase_dom_sf"/>
</dbReference>
<name>A0AAP2ZAH7_9EURY</name>
<keyword evidence="6" id="KW-1185">Reference proteome</keyword>
<dbReference type="GO" id="GO:0051596">
    <property type="term" value="P:methylglyoxal catabolic process"/>
    <property type="evidence" value="ECO:0007669"/>
    <property type="project" value="TreeGrafter"/>
</dbReference>
<dbReference type="PANTHER" id="PTHR43827">
    <property type="entry name" value="2,5-DIKETO-D-GLUCONIC ACID REDUCTASE"/>
    <property type="match status" value="1"/>
</dbReference>
<comment type="similarity">
    <text evidence="1">Belongs to the aldo/keto reductase family.</text>
</comment>
<dbReference type="AlphaFoldDB" id="A0AAP2ZAH7"/>
<protein>
    <submittedName>
        <fullName evidence="5">Aldo/keto reductase</fullName>
    </submittedName>
</protein>
<keyword evidence="2" id="KW-0521">NADP</keyword>
<dbReference type="PIRSF" id="PIRSF000097">
    <property type="entry name" value="AKR"/>
    <property type="match status" value="1"/>
</dbReference>
<keyword evidence="3" id="KW-0560">Oxidoreductase</keyword>
<gene>
    <name evidence="5" type="ORF">OB919_17160</name>
</gene>
<dbReference type="GO" id="GO:1990002">
    <property type="term" value="F:methylglyoxal reductase (NADPH) (acetol producing) activity"/>
    <property type="evidence" value="ECO:0007669"/>
    <property type="project" value="TreeGrafter"/>
</dbReference>
<dbReference type="PRINTS" id="PR00069">
    <property type="entry name" value="ALDKETRDTASE"/>
</dbReference>
<dbReference type="Gene3D" id="3.20.20.100">
    <property type="entry name" value="NADP-dependent oxidoreductase domain"/>
    <property type="match status" value="1"/>
</dbReference>
<dbReference type="InterPro" id="IPR020471">
    <property type="entry name" value="AKR"/>
</dbReference>
<evidence type="ECO:0000259" key="4">
    <source>
        <dbReference type="Pfam" id="PF00248"/>
    </source>
</evidence>
<dbReference type="EMBL" id="JAOPJZ010000020">
    <property type="protein sequence ID" value="MCU4753691.1"/>
    <property type="molecule type" value="Genomic_DNA"/>
</dbReference>
<dbReference type="InterPro" id="IPR023210">
    <property type="entry name" value="NADP_OxRdtase_dom"/>
</dbReference>
<dbReference type="PANTHER" id="PTHR43827:SF3">
    <property type="entry name" value="NADP-DEPENDENT OXIDOREDUCTASE DOMAIN-CONTAINING PROTEIN"/>
    <property type="match status" value="1"/>
</dbReference>
<dbReference type="PROSITE" id="PS00062">
    <property type="entry name" value="ALDOKETO_REDUCTASE_2"/>
    <property type="match status" value="1"/>
</dbReference>
<evidence type="ECO:0000256" key="3">
    <source>
        <dbReference type="ARBA" id="ARBA00023002"/>
    </source>
</evidence>
<dbReference type="InterPro" id="IPR018170">
    <property type="entry name" value="Aldo/ket_reductase_CS"/>
</dbReference>
<evidence type="ECO:0000313" key="6">
    <source>
        <dbReference type="Proteomes" id="UP001321047"/>
    </source>
</evidence>
<dbReference type="FunFam" id="3.20.20.100:FF:000002">
    <property type="entry name" value="2,5-diketo-D-gluconic acid reductase A"/>
    <property type="match status" value="1"/>
</dbReference>
<evidence type="ECO:0000256" key="1">
    <source>
        <dbReference type="ARBA" id="ARBA00007905"/>
    </source>
</evidence>
<evidence type="ECO:0000313" key="5">
    <source>
        <dbReference type="EMBL" id="MCU4753691.1"/>
    </source>
</evidence>
<dbReference type="RefSeq" id="WP_342810001.1">
    <property type="nucleotide sequence ID" value="NZ_JAOPJZ010000020.1"/>
</dbReference>